<evidence type="ECO:0000313" key="2">
    <source>
        <dbReference type="Proteomes" id="UP000606786"/>
    </source>
</evidence>
<protein>
    <submittedName>
        <fullName evidence="1">(Mediterranean fruit fly) hypothetical protein</fullName>
    </submittedName>
</protein>
<accession>A0A811ULS5</accession>
<sequence length="97" mass="11294">MTKTLASLMCPTHLPQRRLENQAIYSTGIGSIVKTSTALGAYRSFPNAEEVESQLRLDFPFKRDPKTNFRNSDWTILSLDQHNAQEWRFREPYTFLL</sequence>
<evidence type="ECO:0000313" key="1">
    <source>
        <dbReference type="EMBL" id="CAD7000132.1"/>
    </source>
</evidence>
<dbReference type="EMBL" id="CAJHJT010000012">
    <property type="protein sequence ID" value="CAD7000132.1"/>
    <property type="molecule type" value="Genomic_DNA"/>
</dbReference>
<organism evidence="1 2">
    <name type="scientific">Ceratitis capitata</name>
    <name type="common">Mediterranean fruit fly</name>
    <name type="synonym">Tephritis capitata</name>
    <dbReference type="NCBI Taxonomy" id="7213"/>
    <lineage>
        <taxon>Eukaryota</taxon>
        <taxon>Metazoa</taxon>
        <taxon>Ecdysozoa</taxon>
        <taxon>Arthropoda</taxon>
        <taxon>Hexapoda</taxon>
        <taxon>Insecta</taxon>
        <taxon>Pterygota</taxon>
        <taxon>Neoptera</taxon>
        <taxon>Endopterygota</taxon>
        <taxon>Diptera</taxon>
        <taxon>Brachycera</taxon>
        <taxon>Muscomorpha</taxon>
        <taxon>Tephritoidea</taxon>
        <taxon>Tephritidae</taxon>
        <taxon>Ceratitis</taxon>
        <taxon>Ceratitis</taxon>
    </lineage>
</organism>
<reference evidence="1" key="1">
    <citation type="submission" date="2020-11" db="EMBL/GenBank/DDBJ databases">
        <authorList>
            <person name="Whitehead M."/>
        </authorList>
    </citation>
    <scope>NUCLEOTIDE SEQUENCE</scope>
    <source>
        <strain evidence="1">EGII</strain>
    </source>
</reference>
<keyword evidence="2" id="KW-1185">Reference proteome</keyword>
<proteinExistence type="predicted"/>
<comment type="caution">
    <text evidence="1">The sequence shown here is derived from an EMBL/GenBank/DDBJ whole genome shotgun (WGS) entry which is preliminary data.</text>
</comment>
<dbReference type="Proteomes" id="UP000606786">
    <property type="component" value="Unassembled WGS sequence"/>
</dbReference>
<name>A0A811ULS5_CERCA</name>
<gene>
    <name evidence="1" type="ORF">CCAP1982_LOCUS8625</name>
</gene>
<dbReference type="AlphaFoldDB" id="A0A811ULS5"/>